<dbReference type="RefSeq" id="WP_009791641.1">
    <property type="nucleotide sequence ID" value="NZ_JAHXNN010000007.1"/>
</dbReference>
<evidence type="ECO:0000256" key="13">
    <source>
        <dbReference type="ARBA" id="ARBA00047872"/>
    </source>
</evidence>
<dbReference type="CDD" id="cd04914">
    <property type="entry name" value="ACT_AKi-DapG-BS_1"/>
    <property type="match status" value="1"/>
</dbReference>
<evidence type="ECO:0000259" key="17">
    <source>
        <dbReference type="PROSITE" id="PS51671"/>
    </source>
</evidence>
<dbReference type="PROSITE" id="PS00324">
    <property type="entry name" value="ASPARTOKINASE"/>
    <property type="match status" value="1"/>
</dbReference>
<feature type="binding site" evidence="14">
    <location>
        <position position="189"/>
    </location>
    <ligand>
        <name>ATP</name>
        <dbReference type="ChEBI" id="CHEBI:30616"/>
    </ligand>
</feature>
<evidence type="ECO:0000256" key="11">
    <source>
        <dbReference type="ARBA" id="ARBA00022915"/>
    </source>
</evidence>
<dbReference type="InterPro" id="IPR002912">
    <property type="entry name" value="ACT_dom"/>
</dbReference>
<dbReference type="GO" id="GO:0009088">
    <property type="term" value="P:threonine biosynthetic process"/>
    <property type="evidence" value="ECO:0007669"/>
    <property type="project" value="UniProtKB-UniPathway"/>
</dbReference>
<evidence type="ECO:0000256" key="12">
    <source>
        <dbReference type="ARBA" id="ARBA00023154"/>
    </source>
</evidence>
<dbReference type="GO" id="GO:0019877">
    <property type="term" value="P:diaminopimelate biosynthetic process"/>
    <property type="evidence" value="ECO:0007669"/>
    <property type="project" value="UniProtKB-KW"/>
</dbReference>
<dbReference type="InterPro" id="IPR045865">
    <property type="entry name" value="ACT-like_dom_sf"/>
</dbReference>
<keyword evidence="7 15" id="KW-0808">Transferase</keyword>
<dbReference type="SUPFAM" id="SSF55021">
    <property type="entry name" value="ACT-like"/>
    <property type="match status" value="2"/>
</dbReference>
<dbReference type="GO" id="GO:0009089">
    <property type="term" value="P:lysine biosynthetic process via diaminopimelate"/>
    <property type="evidence" value="ECO:0007669"/>
    <property type="project" value="UniProtKB-UniPathway"/>
</dbReference>
<dbReference type="Pfam" id="PF00696">
    <property type="entry name" value="AA_kinase"/>
    <property type="match status" value="1"/>
</dbReference>
<dbReference type="PROSITE" id="PS51671">
    <property type="entry name" value="ACT"/>
    <property type="match status" value="1"/>
</dbReference>
<dbReference type="Pfam" id="PF13840">
    <property type="entry name" value="ACT_7"/>
    <property type="match status" value="1"/>
</dbReference>
<feature type="binding site" evidence="14">
    <location>
        <begin position="214"/>
        <end position="215"/>
    </location>
    <ligand>
        <name>ATP</name>
        <dbReference type="ChEBI" id="CHEBI:30616"/>
    </ligand>
</feature>
<keyword evidence="11" id="KW-0220">Diaminopimelate biosynthesis</keyword>
<dbReference type="UniPathway" id="UPA00050">
    <property type="reaction ID" value="UER00461"/>
</dbReference>
<dbReference type="Proteomes" id="UP000323732">
    <property type="component" value="Unassembled WGS sequence"/>
</dbReference>
<dbReference type="FunFam" id="3.40.1160.10:FF:000002">
    <property type="entry name" value="Aspartokinase"/>
    <property type="match status" value="1"/>
</dbReference>
<gene>
    <name evidence="18" type="primary">dapG</name>
    <name evidence="18" type="ORF">FZD47_16290</name>
</gene>
<feature type="binding site" evidence="14">
    <location>
        <begin position="178"/>
        <end position="179"/>
    </location>
    <ligand>
        <name>ATP</name>
        <dbReference type="ChEBI" id="CHEBI:30616"/>
    </ligand>
</feature>
<evidence type="ECO:0000256" key="14">
    <source>
        <dbReference type="PIRSR" id="PIRSR000726-1"/>
    </source>
</evidence>
<evidence type="ECO:0000313" key="18">
    <source>
        <dbReference type="EMBL" id="TYS63211.1"/>
    </source>
</evidence>
<protein>
    <recommendedName>
        <fullName evidence="15">Aspartokinase</fullName>
        <ecNumber evidence="15">2.7.2.4</ecNumber>
    </recommendedName>
</protein>
<dbReference type="AlphaFoldDB" id="A0A5D4SKC0"/>
<comment type="pathway">
    <text evidence="2 16">Amino-acid biosynthesis; L-lysine biosynthesis via DAP pathway; (S)-tetrahydrodipicolinate from L-aspartate: step 1/4.</text>
</comment>
<keyword evidence="10 14" id="KW-0067">ATP-binding</keyword>
<comment type="similarity">
    <text evidence="5 15">Belongs to the aspartokinase family.</text>
</comment>
<feature type="domain" description="ACT" evidence="17">
    <location>
        <begin position="344"/>
        <end position="414"/>
    </location>
</feature>
<feature type="binding site" evidence="14">
    <location>
        <begin position="7"/>
        <end position="10"/>
    </location>
    <ligand>
        <name>ATP</name>
        <dbReference type="ChEBI" id="CHEBI:30616"/>
    </ligand>
</feature>
<evidence type="ECO:0000256" key="3">
    <source>
        <dbReference type="ARBA" id="ARBA00004986"/>
    </source>
</evidence>
<evidence type="ECO:0000256" key="7">
    <source>
        <dbReference type="ARBA" id="ARBA00022679"/>
    </source>
</evidence>
<comment type="caution">
    <text evidence="18">The sequence shown here is derived from an EMBL/GenBank/DDBJ whole genome shotgun (WGS) entry which is preliminary data.</text>
</comment>
<dbReference type="NCBIfam" id="NF005155">
    <property type="entry name" value="PRK06635.1-4"/>
    <property type="match status" value="1"/>
</dbReference>
<keyword evidence="12" id="KW-0457">Lysine biosynthesis</keyword>
<dbReference type="EMBL" id="VTES01000004">
    <property type="protein sequence ID" value="TYS63211.1"/>
    <property type="molecule type" value="Genomic_DNA"/>
</dbReference>
<evidence type="ECO:0000256" key="2">
    <source>
        <dbReference type="ARBA" id="ARBA00004766"/>
    </source>
</evidence>
<dbReference type="NCBIfam" id="TIGR00657">
    <property type="entry name" value="asp_kinases"/>
    <property type="match status" value="1"/>
</dbReference>
<dbReference type="NCBIfam" id="NF006068">
    <property type="entry name" value="PRK08210.1"/>
    <property type="match status" value="1"/>
</dbReference>
<comment type="function">
    <text evidence="1">Catalyzes the phosphorylation of the beta-carboxyl group of aspartic acid with ATP to yield 4-phospho-L-aspartate, which is involved in the branched biosynthetic pathway leading to the biosynthesis of amino acids threonine, isoleucine and methionine.</text>
</comment>
<evidence type="ECO:0000313" key="19">
    <source>
        <dbReference type="Proteomes" id="UP000323732"/>
    </source>
</evidence>
<dbReference type="FunFam" id="3.30.2130.10:FF:000005">
    <property type="entry name" value="Aspartokinase"/>
    <property type="match status" value="1"/>
</dbReference>
<keyword evidence="6 16" id="KW-0028">Amino-acid biosynthesis</keyword>
<evidence type="ECO:0000256" key="16">
    <source>
        <dbReference type="RuleBase" id="RU004249"/>
    </source>
</evidence>
<dbReference type="InterPro" id="IPR005260">
    <property type="entry name" value="Asp_kin_monofn"/>
</dbReference>
<feature type="binding site" evidence="14">
    <location>
        <position position="52"/>
    </location>
    <ligand>
        <name>substrate</name>
    </ligand>
</feature>
<dbReference type="GO" id="GO:0009090">
    <property type="term" value="P:homoserine biosynthetic process"/>
    <property type="evidence" value="ECO:0007669"/>
    <property type="project" value="TreeGrafter"/>
</dbReference>
<evidence type="ECO:0000256" key="6">
    <source>
        <dbReference type="ARBA" id="ARBA00022605"/>
    </source>
</evidence>
<dbReference type="PANTHER" id="PTHR21499:SF3">
    <property type="entry name" value="ASPARTOKINASE"/>
    <property type="match status" value="1"/>
</dbReference>
<organism evidence="18 19">
    <name type="scientific">Bacillus infantis</name>
    <dbReference type="NCBI Taxonomy" id="324767"/>
    <lineage>
        <taxon>Bacteria</taxon>
        <taxon>Bacillati</taxon>
        <taxon>Bacillota</taxon>
        <taxon>Bacilli</taxon>
        <taxon>Bacillales</taxon>
        <taxon>Bacillaceae</taxon>
        <taxon>Bacillus</taxon>
    </lineage>
</organism>
<comment type="pathway">
    <text evidence="4 16">Amino-acid biosynthesis; L-threonine biosynthesis; L-threonine from L-aspartate: step 1/5.</text>
</comment>
<reference evidence="18 19" key="1">
    <citation type="submission" date="2019-08" db="EMBL/GenBank/DDBJ databases">
        <title>Bacillus genomes from the desert of Cuatro Cienegas, Coahuila.</title>
        <authorList>
            <person name="Olmedo-Alvarez G."/>
        </authorList>
    </citation>
    <scope>NUCLEOTIDE SEQUENCE [LARGE SCALE GENOMIC DNA]</scope>
    <source>
        <strain evidence="18 19">CH37_1T</strain>
    </source>
</reference>
<keyword evidence="8 14" id="KW-0547">Nucleotide-binding</keyword>
<name>A0A5D4SKC0_9BACI</name>
<comment type="catalytic activity">
    <reaction evidence="13 15">
        <text>L-aspartate + ATP = 4-phospho-L-aspartate + ADP</text>
        <dbReference type="Rhea" id="RHEA:23776"/>
        <dbReference type="ChEBI" id="CHEBI:29991"/>
        <dbReference type="ChEBI" id="CHEBI:30616"/>
        <dbReference type="ChEBI" id="CHEBI:57535"/>
        <dbReference type="ChEBI" id="CHEBI:456216"/>
        <dbReference type="EC" id="2.7.2.4"/>
    </reaction>
</comment>
<dbReference type="GO" id="GO:0005524">
    <property type="term" value="F:ATP binding"/>
    <property type="evidence" value="ECO:0007669"/>
    <property type="project" value="UniProtKB-KW"/>
</dbReference>
<comment type="pathway">
    <text evidence="3 16">Amino-acid biosynthesis; L-methionine biosynthesis via de novo pathway; L-homoserine from L-aspartate: step 1/3.</text>
</comment>
<dbReference type="NCBIfam" id="TIGR00656">
    <property type="entry name" value="asp_kin_monofn"/>
    <property type="match status" value="1"/>
</dbReference>
<dbReference type="UniPathway" id="UPA00051">
    <property type="reaction ID" value="UER00462"/>
</dbReference>
<dbReference type="PIRSF" id="PIRSF000726">
    <property type="entry name" value="Asp_kin"/>
    <property type="match status" value="1"/>
</dbReference>
<dbReference type="EC" id="2.7.2.4" evidence="15"/>
<dbReference type="InterPro" id="IPR036393">
    <property type="entry name" value="AceGlu_kinase-like_sf"/>
</dbReference>
<sequence length="414" mass="44521">MKIIVQKFGGTSVRDDSSRAHAKRHIKKALSEGYKVVAVVSAMGRQGDPYATDTLLSLIGGSGSKISKRENDLLLSCGETISSIVFTNMLKEEGIEASALTGAQAGFRTNSDFTNAKIIEMKCDRLLRELEESDVVVVAGFQGAAKNGDITTIGRGGSDTSAAALGAALQAEWIDIFTDVEGIMTADPRIAENARALSVVTYTEVCNLAYQGAKVIHPRAVEIAMQAKVPIRIRSTYSDGLGTLVTSINKNSRGSDIKERPVTGIAHLSNVTQIKVFAKKDQYNLQAEVFKAMANEQISVDFINISPNGVVYTVSEDMADKAVKTLEQLGHEPVLERHCAKVSVVGAGMAGVPGVTSKIVTALSEESIRILQSADSHTTIWVLVKQKDLVKAVNALHDAFQLEHESLEFEQTDI</sequence>
<evidence type="ECO:0000256" key="1">
    <source>
        <dbReference type="ARBA" id="ARBA00003121"/>
    </source>
</evidence>
<dbReference type="InterPro" id="IPR001341">
    <property type="entry name" value="Asp_kinase"/>
</dbReference>
<dbReference type="Gene3D" id="3.30.2130.10">
    <property type="entry name" value="VC0802-like"/>
    <property type="match status" value="1"/>
</dbReference>
<accession>A0A5D4SKC0</accession>
<evidence type="ECO:0000256" key="8">
    <source>
        <dbReference type="ARBA" id="ARBA00022741"/>
    </source>
</evidence>
<evidence type="ECO:0000256" key="15">
    <source>
        <dbReference type="RuleBase" id="RU003448"/>
    </source>
</evidence>
<dbReference type="InterPro" id="IPR001048">
    <property type="entry name" value="Asp/Glu/Uridylate_kinase"/>
</dbReference>
<dbReference type="GO" id="GO:0005829">
    <property type="term" value="C:cytosol"/>
    <property type="evidence" value="ECO:0007669"/>
    <property type="project" value="TreeGrafter"/>
</dbReference>
<evidence type="ECO:0000256" key="9">
    <source>
        <dbReference type="ARBA" id="ARBA00022777"/>
    </source>
</evidence>
<feature type="binding site" evidence="14">
    <location>
        <position position="79"/>
    </location>
    <ligand>
        <name>substrate</name>
    </ligand>
</feature>
<keyword evidence="9 15" id="KW-0418">Kinase</keyword>
<dbReference type="InterPro" id="IPR027795">
    <property type="entry name" value="CASTOR_ACT_dom"/>
</dbReference>
<dbReference type="UniPathway" id="UPA00034">
    <property type="reaction ID" value="UER00015"/>
</dbReference>
<dbReference type="Gene3D" id="3.40.1160.10">
    <property type="entry name" value="Acetylglutamate kinase-like"/>
    <property type="match status" value="1"/>
</dbReference>
<evidence type="ECO:0000256" key="10">
    <source>
        <dbReference type="ARBA" id="ARBA00022840"/>
    </source>
</evidence>
<dbReference type="InterPro" id="IPR018042">
    <property type="entry name" value="Aspartate_kinase_CS"/>
</dbReference>
<dbReference type="GO" id="GO:0004072">
    <property type="term" value="F:aspartate kinase activity"/>
    <property type="evidence" value="ECO:0007669"/>
    <property type="project" value="UniProtKB-EC"/>
</dbReference>
<dbReference type="SUPFAM" id="SSF53633">
    <property type="entry name" value="Carbamate kinase-like"/>
    <property type="match status" value="1"/>
</dbReference>
<evidence type="ECO:0000256" key="4">
    <source>
        <dbReference type="ARBA" id="ARBA00005139"/>
    </source>
</evidence>
<proteinExistence type="inferred from homology"/>
<dbReference type="PANTHER" id="PTHR21499">
    <property type="entry name" value="ASPARTATE KINASE"/>
    <property type="match status" value="1"/>
</dbReference>
<evidence type="ECO:0000256" key="5">
    <source>
        <dbReference type="ARBA" id="ARBA00010122"/>
    </source>
</evidence>